<gene>
    <name evidence="5" type="ORF">prwr041_03120</name>
</gene>
<accession>A0ABM7NVM0</accession>
<dbReference type="EMBL" id="AP024484">
    <property type="protein sequence ID" value="BCS84419.1"/>
    <property type="molecule type" value="Genomic_DNA"/>
</dbReference>
<dbReference type="Pfam" id="PF03965">
    <property type="entry name" value="Penicillinase_R"/>
    <property type="match status" value="1"/>
</dbReference>
<evidence type="ECO:0000256" key="1">
    <source>
        <dbReference type="ARBA" id="ARBA00011046"/>
    </source>
</evidence>
<dbReference type="Gene3D" id="1.10.4040.10">
    <property type="entry name" value="Penicillinase repressor domain"/>
    <property type="match status" value="1"/>
</dbReference>
<evidence type="ECO:0000256" key="3">
    <source>
        <dbReference type="ARBA" id="ARBA00023125"/>
    </source>
</evidence>
<proteinExistence type="inferred from homology"/>
<dbReference type="PIRSF" id="PIRSF019455">
    <property type="entry name" value="CopR_AtkY"/>
    <property type="match status" value="1"/>
</dbReference>
<dbReference type="Gene3D" id="1.10.10.10">
    <property type="entry name" value="Winged helix-like DNA-binding domain superfamily/Winged helix DNA-binding domain"/>
    <property type="match status" value="1"/>
</dbReference>
<evidence type="ECO:0000313" key="5">
    <source>
        <dbReference type="EMBL" id="BCS84419.1"/>
    </source>
</evidence>
<comment type="similarity">
    <text evidence="1">Belongs to the BlaI transcriptional regulatory family.</text>
</comment>
<dbReference type="RefSeq" id="WP_207154596.1">
    <property type="nucleotide sequence ID" value="NZ_AP024484.1"/>
</dbReference>
<name>A0ABM7NVM0_9BACT</name>
<keyword evidence="6" id="KW-1185">Reference proteome</keyword>
<dbReference type="InterPro" id="IPR005650">
    <property type="entry name" value="BlaI_family"/>
</dbReference>
<dbReference type="SUPFAM" id="SSF46785">
    <property type="entry name" value="Winged helix' DNA-binding domain"/>
    <property type="match status" value="1"/>
</dbReference>
<sequence length="119" mass="14124">MEKLTKQEEEVMRYVWKLGRCAVKQVVDEIPEPKPPYTTVASIVNNLKRKNFVKSERDGKGYLYTPSIDEGEYKRRFMNGFVHDYFKNSFKEMVSFFAKEEKISEDELKDIIKEIEKGE</sequence>
<organism evidence="5 6">
    <name type="scientific">Prevotella herbatica</name>
    <dbReference type="NCBI Taxonomy" id="2801997"/>
    <lineage>
        <taxon>Bacteria</taxon>
        <taxon>Pseudomonadati</taxon>
        <taxon>Bacteroidota</taxon>
        <taxon>Bacteroidia</taxon>
        <taxon>Bacteroidales</taxon>
        <taxon>Prevotellaceae</taxon>
        <taxon>Prevotella</taxon>
    </lineage>
</organism>
<keyword evidence="3" id="KW-0238">DNA-binding</keyword>
<evidence type="ECO:0000256" key="4">
    <source>
        <dbReference type="ARBA" id="ARBA00023163"/>
    </source>
</evidence>
<dbReference type="Proteomes" id="UP001319045">
    <property type="component" value="Chromosome"/>
</dbReference>
<reference evidence="5 6" key="1">
    <citation type="journal article" date="2022" name="Int. J. Syst. Evol. Microbiol.">
        <title>Prevotella herbatica sp. nov., a plant polysaccharide-decomposing anaerobic bacterium isolated from a methanogenic reactor.</title>
        <authorList>
            <person name="Uek A."/>
            <person name="Tonouchi A."/>
            <person name="Kaku N."/>
            <person name="Ueki K."/>
        </authorList>
    </citation>
    <scope>NUCLEOTIDE SEQUENCE [LARGE SCALE GENOMIC DNA]</scope>
    <source>
        <strain evidence="5 6">WR041</strain>
    </source>
</reference>
<keyword evidence="4" id="KW-0804">Transcription</keyword>
<protein>
    <submittedName>
        <fullName evidence="5">Transcriptional regulator</fullName>
    </submittedName>
</protein>
<keyword evidence="2" id="KW-0805">Transcription regulation</keyword>
<dbReference type="InterPro" id="IPR036390">
    <property type="entry name" value="WH_DNA-bd_sf"/>
</dbReference>
<evidence type="ECO:0000313" key="6">
    <source>
        <dbReference type="Proteomes" id="UP001319045"/>
    </source>
</evidence>
<dbReference type="InterPro" id="IPR036388">
    <property type="entry name" value="WH-like_DNA-bd_sf"/>
</dbReference>
<evidence type="ECO:0000256" key="2">
    <source>
        <dbReference type="ARBA" id="ARBA00023015"/>
    </source>
</evidence>